<dbReference type="GO" id="GO:0009073">
    <property type="term" value="P:aromatic amino acid family biosynthetic process"/>
    <property type="evidence" value="ECO:0007669"/>
    <property type="project" value="UniProtKB-KW"/>
</dbReference>
<dbReference type="Proteomes" id="UP000054498">
    <property type="component" value="Unassembled WGS sequence"/>
</dbReference>
<dbReference type="STRING" id="145388.A0A0D2ITN1"/>
<comment type="cofactor">
    <cofactor evidence="1">
        <name>NAD(+)</name>
        <dbReference type="ChEBI" id="CHEBI:57540"/>
    </cofactor>
</comment>
<dbReference type="SUPFAM" id="SSF56796">
    <property type="entry name" value="Dehydroquinate synthase-like"/>
    <property type="match status" value="1"/>
</dbReference>
<dbReference type="RefSeq" id="XP_013890402.1">
    <property type="nucleotide sequence ID" value="XM_014034948.1"/>
</dbReference>
<evidence type="ECO:0000256" key="5">
    <source>
        <dbReference type="ARBA" id="ARBA00023027"/>
    </source>
</evidence>
<dbReference type="PANTHER" id="PTHR43622">
    <property type="entry name" value="3-DEHYDROQUINATE SYNTHASE"/>
    <property type="match status" value="1"/>
</dbReference>
<evidence type="ECO:0000259" key="9">
    <source>
        <dbReference type="Pfam" id="PF24621"/>
    </source>
</evidence>
<reference evidence="10 11" key="1">
    <citation type="journal article" date="2013" name="BMC Genomics">
        <title>Reconstruction of the lipid metabolism for the microalga Monoraphidium neglectum from its genome sequence reveals characteristics suitable for biofuel production.</title>
        <authorList>
            <person name="Bogen C."/>
            <person name="Al-Dilaimi A."/>
            <person name="Albersmeier A."/>
            <person name="Wichmann J."/>
            <person name="Grundmann M."/>
            <person name="Rupp O."/>
            <person name="Lauersen K.J."/>
            <person name="Blifernez-Klassen O."/>
            <person name="Kalinowski J."/>
            <person name="Goesmann A."/>
            <person name="Mussgnug J.H."/>
            <person name="Kruse O."/>
        </authorList>
    </citation>
    <scope>NUCLEOTIDE SEQUENCE [LARGE SCALE GENOMIC DNA]</scope>
    <source>
        <strain evidence="10 11">SAG 48.87</strain>
    </source>
</reference>
<dbReference type="GO" id="GO:0003856">
    <property type="term" value="F:3-dehydroquinate synthase activity"/>
    <property type="evidence" value="ECO:0007669"/>
    <property type="project" value="UniProtKB-EC"/>
</dbReference>
<dbReference type="GO" id="GO:0008652">
    <property type="term" value="P:amino acid biosynthetic process"/>
    <property type="evidence" value="ECO:0007669"/>
    <property type="project" value="UniProtKB-KW"/>
</dbReference>
<dbReference type="InterPro" id="IPR056179">
    <property type="entry name" value="DHQS_C"/>
</dbReference>
<dbReference type="GO" id="GO:0046872">
    <property type="term" value="F:metal ion binding"/>
    <property type="evidence" value="ECO:0007669"/>
    <property type="project" value="UniProtKB-KW"/>
</dbReference>
<keyword evidence="3" id="KW-0028">Amino-acid biosynthesis</keyword>
<keyword evidence="7 10" id="KW-0456">Lyase</keyword>
<evidence type="ECO:0000256" key="3">
    <source>
        <dbReference type="ARBA" id="ARBA00022605"/>
    </source>
</evidence>
<evidence type="ECO:0000256" key="2">
    <source>
        <dbReference type="ARBA" id="ARBA00005412"/>
    </source>
</evidence>
<evidence type="ECO:0000256" key="6">
    <source>
        <dbReference type="ARBA" id="ARBA00023141"/>
    </source>
</evidence>
<evidence type="ECO:0000256" key="4">
    <source>
        <dbReference type="ARBA" id="ARBA00022723"/>
    </source>
</evidence>
<sequence length="232" mass="24812">MAQVDSSVGGKTGVNHPLGKNMIGAFYQPRCVLVDTDTLDTLPARELASGISEIVKYGLIRDAALFDWLEANMPRLLARDPEAIAYAVERSCINKAEVVAADEREGGVRATLNLGHTFGHAIETGTGYGTLLHGEAVSIGMVMAADMSVRLGWIDRSILDRTRALLLAANLPVVPPPSMTAQQFRDLMAVDKKVLAGKLRLVLLKGPLGGCVVTGDFDPAKLEETLSTFCAH</sequence>
<dbReference type="EMBL" id="KK106747">
    <property type="protein sequence ID" value="KIY91382.1"/>
    <property type="molecule type" value="Genomic_DNA"/>
</dbReference>
<gene>
    <name evidence="10" type="ORF">MNEG_16582</name>
</gene>
<dbReference type="InterPro" id="IPR050071">
    <property type="entry name" value="Dehydroquinate_synthase"/>
</dbReference>
<dbReference type="AlphaFoldDB" id="A0A0D2ITN1"/>
<keyword evidence="11" id="KW-1185">Reference proteome</keyword>
<dbReference type="Pfam" id="PF01761">
    <property type="entry name" value="DHQ_synthase"/>
    <property type="match status" value="1"/>
</dbReference>
<keyword evidence="6" id="KW-0057">Aromatic amino acid biosynthesis</keyword>
<dbReference type="FunFam" id="1.20.1090.10:FF:000002">
    <property type="entry name" value="3-dehydroquinate synthase"/>
    <property type="match status" value="1"/>
</dbReference>
<dbReference type="PANTHER" id="PTHR43622:SF7">
    <property type="entry name" value="3-DEHYDROQUINATE SYNTHASE, CHLOROPLASTIC"/>
    <property type="match status" value="1"/>
</dbReference>
<dbReference type="GeneID" id="25734356"/>
<dbReference type="Pfam" id="PF24621">
    <property type="entry name" value="DHQS_C"/>
    <property type="match status" value="1"/>
</dbReference>
<dbReference type="EC" id="4.2.3.4" evidence="10"/>
<protein>
    <submittedName>
        <fullName evidence="10">3-dehydroquinate synthase</fullName>
        <ecNumber evidence="10">4.2.3.4</ecNumber>
    </submittedName>
</protein>
<feature type="domain" description="3-dehydroquinate synthase N-terminal" evidence="8">
    <location>
        <begin position="1"/>
        <end position="48"/>
    </location>
</feature>
<evidence type="ECO:0000313" key="10">
    <source>
        <dbReference type="EMBL" id="KIY91382.1"/>
    </source>
</evidence>
<dbReference type="KEGG" id="mng:MNEG_16582"/>
<dbReference type="InterPro" id="IPR030960">
    <property type="entry name" value="DHQS/DOIS_N"/>
</dbReference>
<evidence type="ECO:0000313" key="11">
    <source>
        <dbReference type="Proteomes" id="UP000054498"/>
    </source>
</evidence>
<evidence type="ECO:0000256" key="7">
    <source>
        <dbReference type="ARBA" id="ARBA00023239"/>
    </source>
</evidence>
<keyword evidence="5" id="KW-0520">NAD</keyword>
<name>A0A0D2ITN1_9CHLO</name>
<proteinExistence type="inferred from homology"/>
<evidence type="ECO:0000259" key="8">
    <source>
        <dbReference type="Pfam" id="PF01761"/>
    </source>
</evidence>
<comment type="similarity">
    <text evidence="2">Belongs to the sugar phosphate cyclases superfamily. Dehydroquinate synthase family.</text>
</comment>
<dbReference type="Gene3D" id="1.20.1090.10">
    <property type="entry name" value="Dehydroquinate synthase-like - alpha domain"/>
    <property type="match status" value="1"/>
</dbReference>
<keyword evidence="4" id="KW-0479">Metal-binding</keyword>
<dbReference type="OrthoDB" id="197068at2759"/>
<feature type="domain" description="3-dehydroquinate synthase C-terminal" evidence="9">
    <location>
        <begin position="50"/>
        <end position="194"/>
    </location>
</feature>
<organism evidence="10 11">
    <name type="scientific">Monoraphidium neglectum</name>
    <dbReference type="NCBI Taxonomy" id="145388"/>
    <lineage>
        <taxon>Eukaryota</taxon>
        <taxon>Viridiplantae</taxon>
        <taxon>Chlorophyta</taxon>
        <taxon>core chlorophytes</taxon>
        <taxon>Chlorophyceae</taxon>
        <taxon>CS clade</taxon>
        <taxon>Sphaeropleales</taxon>
        <taxon>Selenastraceae</taxon>
        <taxon>Monoraphidium</taxon>
    </lineage>
</organism>
<dbReference type="Gene3D" id="3.40.50.1970">
    <property type="match status" value="1"/>
</dbReference>
<accession>A0A0D2ITN1</accession>
<dbReference type="CDD" id="cd08195">
    <property type="entry name" value="DHQS"/>
    <property type="match status" value="1"/>
</dbReference>
<evidence type="ECO:0000256" key="1">
    <source>
        <dbReference type="ARBA" id="ARBA00001911"/>
    </source>
</evidence>